<feature type="domain" description="HTH asnC-type" evidence="4">
    <location>
        <begin position="4"/>
        <end position="65"/>
    </location>
</feature>
<dbReference type="GO" id="GO:0043565">
    <property type="term" value="F:sequence-specific DNA binding"/>
    <property type="evidence" value="ECO:0007669"/>
    <property type="project" value="InterPro"/>
</dbReference>
<dbReference type="SUPFAM" id="SSF46785">
    <property type="entry name" value="Winged helix' DNA-binding domain"/>
    <property type="match status" value="1"/>
</dbReference>
<gene>
    <name evidence="5" type="ORF">J2S41_004707</name>
</gene>
<dbReference type="SMART" id="SM00344">
    <property type="entry name" value="HTH_ASNC"/>
    <property type="match status" value="1"/>
</dbReference>
<dbReference type="AlphaFoldDB" id="A0AAE3YT71"/>
<evidence type="ECO:0000256" key="3">
    <source>
        <dbReference type="ARBA" id="ARBA00023163"/>
    </source>
</evidence>
<name>A0AAE3YT71_9ACTN</name>
<dbReference type="InterPro" id="IPR019888">
    <property type="entry name" value="Tscrpt_reg_AsnC-like"/>
</dbReference>
<dbReference type="Gene3D" id="1.10.10.10">
    <property type="entry name" value="Winged helix-like DNA-binding domain superfamily/Winged helix DNA-binding domain"/>
    <property type="match status" value="1"/>
</dbReference>
<sequence length="154" mass="16929">MPNFDTVNRRLLAELQRNARQTNRELARIIGTAESTCLERVRLLHADGIITGHHTEVDLPAIGRPVQAIIGVRLSPKTRAAVDEFRSLALSLPETLAAFHTAGGDDFLVHVAVPGTGALDSLVLDRLAAHRAVAELRTTLVYEHLRRRPVEPLL</sequence>
<comment type="caution">
    <text evidence="5">The sequence shown here is derived from an EMBL/GenBank/DDBJ whole genome shotgun (WGS) entry which is preliminary data.</text>
</comment>
<dbReference type="Pfam" id="PF13412">
    <property type="entry name" value="HTH_24"/>
    <property type="match status" value="1"/>
</dbReference>
<dbReference type="InterPro" id="IPR036388">
    <property type="entry name" value="WH-like_DNA-bd_sf"/>
</dbReference>
<dbReference type="EMBL" id="JAVDYB010000001">
    <property type="protein sequence ID" value="MDR7277929.1"/>
    <property type="molecule type" value="Genomic_DNA"/>
</dbReference>
<dbReference type="RefSeq" id="WP_310370528.1">
    <property type="nucleotide sequence ID" value="NZ_JAVDYB010000001.1"/>
</dbReference>
<evidence type="ECO:0000256" key="1">
    <source>
        <dbReference type="ARBA" id="ARBA00023015"/>
    </source>
</evidence>
<dbReference type="GO" id="GO:0043200">
    <property type="term" value="P:response to amino acid"/>
    <property type="evidence" value="ECO:0007669"/>
    <property type="project" value="TreeGrafter"/>
</dbReference>
<keyword evidence="2 5" id="KW-0238">DNA-binding</keyword>
<dbReference type="PRINTS" id="PR00033">
    <property type="entry name" value="HTHASNC"/>
</dbReference>
<dbReference type="InterPro" id="IPR011008">
    <property type="entry name" value="Dimeric_a/b-barrel"/>
</dbReference>
<dbReference type="InterPro" id="IPR036390">
    <property type="entry name" value="WH_DNA-bd_sf"/>
</dbReference>
<dbReference type="Gene3D" id="3.30.70.920">
    <property type="match status" value="1"/>
</dbReference>
<dbReference type="InterPro" id="IPR019887">
    <property type="entry name" value="Tscrpt_reg_AsnC/Lrp_C"/>
</dbReference>
<dbReference type="PANTHER" id="PTHR30154">
    <property type="entry name" value="LEUCINE-RESPONSIVE REGULATORY PROTEIN"/>
    <property type="match status" value="1"/>
</dbReference>
<organism evidence="5 6">
    <name type="scientific">Catenuloplanes atrovinosus</name>
    <dbReference type="NCBI Taxonomy" id="137266"/>
    <lineage>
        <taxon>Bacteria</taxon>
        <taxon>Bacillati</taxon>
        <taxon>Actinomycetota</taxon>
        <taxon>Actinomycetes</taxon>
        <taxon>Micromonosporales</taxon>
        <taxon>Micromonosporaceae</taxon>
        <taxon>Catenuloplanes</taxon>
    </lineage>
</organism>
<evidence type="ECO:0000256" key="2">
    <source>
        <dbReference type="ARBA" id="ARBA00023125"/>
    </source>
</evidence>
<dbReference type="GO" id="GO:0005829">
    <property type="term" value="C:cytosol"/>
    <property type="evidence" value="ECO:0007669"/>
    <property type="project" value="TreeGrafter"/>
</dbReference>
<keyword evidence="6" id="KW-1185">Reference proteome</keyword>
<evidence type="ECO:0000313" key="5">
    <source>
        <dbReference type="EMBL" id="MDR7277929.1"/>
    </source>
</evidence>
<dbReference type="PROSITE" id="PS50956">
    <property type="entry name" value="HTH_ASNC_2"/>
    <property type="match status" value="1"/>
</dbReference>
<reference evidence="5" key="1">
    <citation type="submission" date="2023-07" db="EMBL/GenBank/DDBJ databases">
        <title>Sequencing the genomes of 1000 actinobacteria strains.</title>
        <authorList>
            <person name="Klenk H.-P."/>
        </authorList>
    </citation>
    <scope>NUCLEOTIDE SEQUENCE</scope>
    <source>
        <strain evidence="5">DSM 44707</strain>
    </source>
</reference>
<dbReference type="Pfam" id="PF01037">
    <property type="entry name" value="AsnC_trans_reg"/>
    <property type="match status" value="1"/>
</dbReference>
<dbReference type="SUPFAM" id="SSF54909">
    <property type="entry name" value="Dimeric alpha+beta barrel"/>
    <property type="match status" value="1"/>
</dbReference>
<dbReference type="InterPro" id="IPR000485">
    <property type="entry name" value="AsnC-type_HTH_dom"/>
</dbReference>
<accession>A0AAE3YT71</accession>
<protein>
    <submittedName>
        <fullName evidence="5">DNA-binding Lrp family transcriptional regulator</fullName>
    </submittedName>
</protein>
<proteinExistence type="predicted"/>
<evidence type="ECO:0000259" key="4">
    <source>
        <dbReference type="PROSITE" id="PS50956"/>
    </source>
</evidence>
<evidence type="ECO:0000313" key="6">
    <source>
        <dbReference type="Proteomes" id="UP001183643"/>
    </source>
</evidence>
<keyword evidence="1" id="KW-0805">Transcription regulation</keyword>
<keyword evidence="3" id="KW-0804">Transcription</keyword>
<dbReference type="Proteomes" id="UP001183643">
    <property type="component" value="Unassembled WGS sequence"/>
</dbReference>
<dbReference type="PANTHER" id="PTHR30154:SF54">
    <property type="entry name" value="POSSIBLE TRANSCRIPTIONAL REGULATORY PROTEIN (PROBABLY LRP_ASNC-FAMILY)"/>
    <property type="match status" value="1"/>
</dbReference>